<dbReference type="PANTHER" id="PTHR45801">
    <property type="entry name" value="OS07G0101800 PROTEIN"/>
    <property type="match status" value="1"/>
</dbReference>
<dbReference type="InterPro" id="IPR013087">
    <property type="entry name" value="Znf_C2H2_type"/>
</dbReference>
<evidence type="ECO:0000256" key="4">
    <source>
        <dbReference type="ARBA" id="ARBA00022833"/>
    </source>
</evidence>
<dbReference type="RefSeq" id="XP_004507179.1">
    <property type="nucleotide sequence ID" value="XM_004507122.3"/>
</dbReference>
<dbReference type="GO" id="GO:0008270">
    <property type="term" value="F:zinc ion binding"/>
    <property type="evidence" value="ECO:0007669"/>
    <property type="project" value="UniProtKB-KW"/>
</dbReference>
<dbReference type="Gene3D" id="3.30.160.60">
    <property type="entry name" value="Classic Zinc Finger"/>
    <property type="match status" value="1"/>
</dbReference>
<dbReference type="PROSITE" id="PS50157">
    <property type="entry name" value="ZINC_FINGER_C2H2_2"/>
    <property type="match status" value="1"/>
</dbReference>
<dbReference type="GO" id="GO:0005634">
    <property type="term" value="C:nucleus"/>
    <property type="evidence" value="ECO:0007669"/>
    <property type="project" value="UniProtKB-SubCell"/>
</dbReference>
<evidence type="ECO:0000256" key="6">
    <source>
        <dbReference type="ARBA" id="ARBA00023163"/>
    </source>
</evidence>
<keyword evidence="6" id="KW-0804">Transcription</keyword>
<dbReference type="Pfam" id="PF13912">
    <property type="entry name" value="zf-C2H2_6"/>
    <property type="match status" value="1"/>
</dbReference>
<dbReference type="PANTHER" id="PTHR45801:SF103">
    <property type="entry name" value="TRANSCRIPTION FACTOR C2H2 FAMILY-RELATED"/>
    <property type="match status" value="1"/>
</dbReference>
<dbReference type="InterPro" id="IPR036236">
    <property type="entry name" value="Znf_C2H2_sf"/>
</dbReference>
<accession>A0A1S2YMX8</accession>
<dbReference type="AlphaFoldDB" id="A0A1S2YMX8"/>
<dbReference type="PaxDb" id="3827-XP_004507179.1"/>
<keyword evidence="5" id="KW-0805">Transcription regulation</keyword>
<keyword evidence="7" id="KW-0539">Nucleus</keyword>
<keyword evidence="2" id="KW-0479">Metal-binding</keyword>
<evidence type="ECO:0000256" key="1">
    <source>
        <dbReference type="ARBA" id="ARBA00004123"/>
    </source>
</evidence>
<reference evidence="11" key="1">
    <citation type="journal article" date="2013" name="Nat. Biotechnol.">
        <title>Draft genome sequence of chickpea (Cicer arietinum) provides a resource for trait improvement.</title>
        <authorList>
            <person name="Varshney R.K."/>
            <person name="Song C."/>
            <person name="Saxena R.K."/>
            <person name="Azam S."/>
            <person name="Yu S."/>
            <person name="Sharpe A.G."/>
            <person name="Cannon S."/>
            <person name="Baek J."/>
            <person name="Rosen B.D."/>
            <person name="Tar'an B."/>
            <person name="Millan T."/>
            <person name="Zhang X."/>
            <person name="Ramsay L.D."/>
            <person name="Iwata A."/>
            <person name="Wang Y."/>
            <person name="Nelson W."/>
            <person name="Farmer A.D."/>
            <person name="Gaur P.M."/>
            <person name="Soderlund C."/>
            <person name="Penmetsa R.V."/>
            <person name="Xu C."/>
            <person name="Bharti A.K."/>
            <person name="He W."/>
            <person name="Winter P."/>
            <person name="Zhao S."/>
            <person name="Hane J.K."/>
            <person name="Carrasquilla-Garcia N."/>
            <person name="Condie J.A."/>
            <person name="Upadhyaya H.D."/>
            <person name="Luo M.C."/>
            <person name="Thudi M."/>
            <person name="Gowda C.L."/>
            <person name="Singh N.P."/>
            <person name="Lichtenzveig J."/>
            <person name="Gali K.K."/>
            <person name="Rubio J."/>
            <person name="Nadarajan N."/>
            <person name="Dolezel J."/>
            <person name="Bansal K.C."/>
            <person name="Xu X."/>
            <person name="Edwards D."/>
            <person name="Zhang G."/>
            <person name="Kahl G."/>
            <person name="Gil J."/>
            <person name="Singh K.B."/>
            <person name="Datta S.K."/>
            <person name="Jackson S.A."/>
            <person name="Wang J."/>
            <person name="Cook D.R."/>
        </authorList>
    </citation>
    <scope>NUCLEOTIDE SEQUENCE [LARGE SCALE GENOMIC DNA]</scope>
    <source>
        <strain evidence="11">cv. CDC Frontier</strain>
    </source>
</reference>
<dbReference type="KEGG" id="cam:101492250"/>
<keyword evidence="4" id="KW-0862">Zinc</keyword>
<sequence>MESDECDQDAKKLNLRSYECNFCKRGFSNAQALGGHMNIHRKDKAKLKQQFSNQTQPSNLEANFVVEEKLVKLPNLNSNVSQQDHQDAPCKDDEILVIHMRQQQLLLFAESPTTSEIQKPLQGDQIEREIVTKEEGLLLSCDEDSSSELDLELRLGPEPHDSSAPPTGTRKFF</sequence>
<keyword evidence="3 8" id="KW-0863">Zinc-finger</keyword>
<comment type="subcellular location">
    <subcellularLocation>
        <location evidence="1">Nucleus</location>
    </subcellularLocation>
</comment>
<evidence type="ECO:0000313" key="12">
    <source>
        <dbReference type="RefSeq" id="XP_004507179.1"/>
    </source>
</evidence>
<dbReference type="PROSITE" id="PS00028">
    <property type="entry name" value="ZINC_FINGER_C2H2_1"/>
    <property type="match status" value="1"/>
</dbReference>
<dbReference type="GeneID" id="101492250"/>
<evidence type="ECO:0000256" key="8">
    <source>
        <dbReference type="PROSITE-ProRule" id="PRU00042"/>
    </source>
</evidence>
<feature type="region of interest" description="Disordered" evidence="9">
    <location>
        <begin position="152"/>
        <end position="173"/>
    </location>
</feature>
<dbReference type="InterPro" id="IPR052426">
    <property type="entry name" value="Plant_dev_regulator"/>
</dbReference>
<feature type="domain" description="C2H2-type" evidence="10">
    <location>
        <begin position="18"/>
        <end position="45"/>
    </location>
</feature>
<evidence type="ECO:0000256" key="3">
    <source>
        <dbReference type="ARBA" id="ARBA00022771"/>
    </source>
</evidence>
<dbReference type="OrthoDB" id="780709at2759"/>
<evidence type="ECO:0000313" key="11">
    <source>
        <dbReference type="Proteomes" id="UP000087171"/>
    </source>
</evidence>
<keyword evidence="11" id="KW-1185">Reference proteome</keyword>
<dbReference type="eggNOG" id="ENOG502S768">
    <property type="taxonomic scope" value="Eukaryota"/>
</dbReference>
<name>A0A1S2YMX8_CICAR</name>
<dbReference type="STRING" id="3827.A0A1S2YMX8"/>
<dbReference type="Proteomes" id="UP000087171">
    <property type="component" value="Chromosome Ca6"/>
</dbReference>
<gene>
    <name evidence="12" type="primary">LOC101492250</name>
</gene>
<evidence type="ECO:0000256" key="2">
    <source>
        <dbReference type="ARBA" id="ARBA00022723"/>
    </source>
</evidence>
<evidence type="ECO:0000256" key="7">
    <source>
        <dbReference type="ARBA" id="ARBA00023242"/>
    </source>
</evidence>
<reference evidence="12" key="2">
    <citation type="submission" date="2025-08" db="UniProtKB">
        <authorList>
            <consortium name="RefSeq"/>
        </authorList>
    </citation>
    <scope>IDENTIFICATION</scope>
    <source>
        <tissue evidence="12">Etiolated seedlings</tissue>
    </source>
</reference>
<evidence type="ECO:0000256" key="9">
    <source>
        <dbReference type="SAM" id="MobiDB-lite"/>
    </source>
</evidence>
<evidence type="ECO:0000259" key="10">
    <source>
        <dbReference type="PROSITE" id="PS50157"/>
    </source>
</evidence>
<proteinExistence type="predicted"/>
<organism evidence="11 12">
    <name type="scientific">Cicer arietinum</name>
    <name type="common">Chickpea</name>
    <name type="synonym">Garbanzo</name>
    <dbReference type="NCBI Taxonomy" id="3827"/>
    <lineage>
        <taxon>Eukaryota</taxon>
        <taxon>Viridiplantae</taxon>
        <taxon>Streptophyta</taxon>
        <taxon>Embryophyta</taxon>
        <taxon>Tracheophyta</taxon>
        <taxon>Spermatophyta</taxon>
        <taxon>Magnoliopsida</taxon>
        <taxon>eudicotyledons</taxon>
        <taxon>Gunneridae</taxon>
        <taxon>Pentapetalae</taxon>
        <taxon>rosids</taxon>
        <taxon>fabids</taxon>
        <taxon>Fabales</taxon>
        <taxon>Fabaceae</taxon>
        <taxon>Papilionoideae</taxon>
        <taxon>50 kb inversion clade</taxon>
        <taxon>NPAAA clade</taxon>
        <taxon>Hologalegina</taxon>
        <taxon>IRL clade</taxon>
        <taxon>Cicereae</taxon>
        <taxon>Cicer</taxon>
    </lineage>
</organism>
<evidence type="ECO:0000256" key="5">
    <source>
        <dbReference type="ARBA" id="ARBA00023015"/>
    </source>
</evidence>
<protein>
    <submittedName>
        <fullName evidence="12">Transcriptional regulator TAC1-like</fullName>
    </submittedName>
</protein>
<dbReference type="SUPFAM" id="SSF57667">
    <property type="entry name" value="beta-beta-alpha zinc fingers"/>
    <property type="match status" value="1"/>
</dbReference>
<feature type="compositionally biased region" description="Basic and acidic residues" evidence="9">
    <location>
        <begin position="152"/>
        <end position="161"/>
    </location>
</feature>